<dbReference type="EMBL" id="JAKRRX010000149">
    <property type="protein sequence ID" value="MCW8335868.1"/>
    <property type="molecule type" value="Genomic_DNA"/>
</dbReference>
<feature type="non-terminal residue" evidence="1">
    <location>
        <position position="1"/>
    </location>
</feature>
<evidence type="ECO:0000313" key="1">
    <source>
        <dbReference type="EMBL" id="MCW8335868.1"/>
    </source>
</evidence>
<dbReference type="Proteomes" id="UP001155586">
    <property type="component" value="Unassembled WGS sequence"/>
</dbReference>
<dbReference type="Gene3D" id="3.30.420.40">
    <property type="match status" value="2"/>
</dbReference>
<dbReference type="InterPro" id="IPR005883">
    <property type="entry name" value="PilM"/>
</dbReference>
<dbReference type="RefSeq" id="WP_265688947.1">
    <property type="nucleotide sequence ID" value="NZ_JAKRRX010000149.1"/>
</dbReference>
<comment type="caution">
    <text evidence="1">The sequence shown here is derived from an EMBL/GenBank/DDBJ whole genome shotgun (WGS) entry which is preliminary data.</text>
</comment>
<sequence length="92" mass="9986">ERLQRQMQLLLSVSGAASVSGIWLTGGGATTPLLVEELSRRLSVQCEILNPLALFKCKSSKFKQQTMHAQSFTSAAGLALRGAEWMEAKHAI</sequence>
<reference evidence="1" key="1">
    <citation type="submission" date="2022-02" db="EMBL/GenBank/DDBJ databases">
        <title>Vibrio sp. nov., a new bacterium isolated from Bohai sea, China.</title>
        <authorList>
            <person name="Yuan Y."/>
        </authorList>
    </citation>
    <scope>NUCLEOTIDE SEQUENCE</scope>
    <source>
        <strain evidence="1">DBSS07</strain>
    </source>
</reference>
<dbReference type="AlphaFoldDB" id="A0A9X3CHA0"/>
<evidence type="ECO:0000313" key="2">
    <source>
        <dbReference type="Proteomes" id="UP001155586"/>
    </source>
</evidence>
<proteinExistence type="predicted"/>
<keyword evidence="2" id="KW-1185">Reference proteome</keyword>
<protein>
    <submittedName>
        <fullName evidence="1">Pilus assembly protein PilM</fullName>
    </submittedName>
</protein>
<dbReference type="InterPro" id="IPR043129">
    <property type="entry name" value="ATPase_NBD"/>
</dbReference>
<dbReference type="SUPFAM" id="SSF53067">
    <property type="entry name" value="Actin-like ATPase domain"/>
    <property type="match status" value="1"/>
</dbReference>
<accession>A0A9X3CHA0</accession>
<organism evidence="1 2">
    <name type="scientific">Vibrio paucivorans</name>
    <dbReference type="NCBI Taxonomy" id="2829489"/>
    <lineage>
        <taxon>Bacteria</taxon>
        <taxon>Pseudomonadati</taxon>
        <taxon>Pseudomonadota</taxon>
        <taxon>Gammaproteobacteria</taxon>
        <taxon>Vibrionales</taxon>
        <taxon>Vibrionaceae</taxon>
        <taxon>Vibrio</taxon>
    </lineage>
</organism>
<gene>
    <name evidence="1" type="primary">pilM</name>
    <name evidence="1" type="ORF">MD483_18815</name>
</gene>
<name>A0A9X3CHA0_9VIBR</name>
<dbReference type="Pfam" id="PF11104">
    <property type="entry name" value="PilM_2"/>
    <property type="match status" value="1"/>
</dbReference>